<keyword evidence="2" id="KW-1133">Transmembrane helix</keyword>
<gene>
    <name evidence="4" type="ORF">CBP31_14565</name>
</gene>
<protein>
    <recommendedName>
        <fullName evidence="3">SPOR domain-containing protein</fullName>
    </recommendedName>
</protein>
<keyword evidence="2" id="KW-0472">Membrane</keyword>
<keyword evidence="5" id="KW-1185">Reference proteome</keyword>
<dbReference type="EMBL" id="CP021377">
    <property type="protein sequence ID" value="ART83706.1"/>
    <property type="molecule type" value="Genomic_DNA"/>
</dbReference>
<evidence type="ECO:0000259" key="3">
    <source>
        <dbReference type="PROSITE" id="PS51724"/>
    </source>
</evidence>
<feature type="compositionally biased region" description="Low complexity" evidence="1">
    <location>
        <begin position="63"/>
        <end position="72"/>
    </location>
</feature>
<dbReference type="OrthoDB" id="7069135at2"/>
<dbReference type="InterPro" id="IPR007730">
    <property type="entry name" value="SPOR-like_dom"/>
</dbReference>
<feature type="region of interest" description="Disordered" evidence="1">
    <location>
        <begin position="112"/>
        <end position="159"/>
    </location>
</feature>
<dbReference type="Proteomes" id="UP000243937">
    <property type="component" value="Chromosome"/>
</dbReference>
<evidence type="ECO:0000313" key="4">
    <source>
        <dbReference type="EMBL" id="ART83706.1"/>
    </source>
</evidence>
<proteinExistence type="predicted"/>
<dbReference type="RefSeq" id="WP_087038383.1">
    <property type="nucleotide sequence ID" value="NZ_CP021377.1"/>
</dbReference>
<keyword evidence="2" id="KW-0812">Transmembrane</keyword>
<feature type="transmembrane region" description="Helical" evidence="2">
    <location>
        <begin position="9"/>
        <end position="27"/>
    </location>
</feature>
<dbReference type="PANTHER" id="PTHR38687:SF1">
    <property type="entry name" value="CELL DIVISION PROTEIN DEDD"/>
    <property type="match status" value="1"/>
</dbReference>
<evidence type="ECO:0000256" key="2">
    <source>
        <dbReference type="SAM" id="Phobius"/>
    </source>
</evidence>
<dbReference type="Gene3D" id="3.30.70.1070">
    <property type="entry name" value="Sporulation related repeat"/>
    <property type="match status" value="1"/>
</dbReference>
<feature type="region of interest" description="Disordered" evidence="1">
    <location>
        <begin position="49"/>
        <end position="72"/>
    </location>
</feature>
<sequence>MATQFQQRLIGTVIIVAIGVIFLPDLLSGKKQLEPDEAVTIPLRPQLDAPLQAITPPPRPGTEAAGRAAEAAQQVAAAAEQLAAQQASAQQSVSQSAAPAQPVAEVWTIEQTQEAPPVAPKPAPQPQAVIQAPAPQPKPAPVPQPAPQPVTKPAPQPVAQPKLVAGQIQQIEPRVVTPQPQTQQAAPQAAAPQGQFVVQLGAFRNAANVNALVQKLRAAGYNAQTTPSTPREGELNRVWVGPASKASLDQQLPALQRLTGLNGSVRPK</sequence>
<dbReference type="InterPro" id="IPR052521">
    <property type="entry name" value="Cell_div_SPOR-domain"/>
</dbReference>
<dbReference type="AlphaFoldDB" id="A0A1Y0D9A9"/>
<dbReference type="InterPro" id="IPR036680">
    <property type="entry name" value="SPOR-like_sf"/>
</dbReference>
<dbReference type="GO" id="GO:0032153">
    <property type="term" value="C:cell division site"/>
    <property type="evidence" value="ECO:0007669"/>
    <property type="project" value="TreeGrafter"/>
</dbReference>
<feature type="compositionally biased region" description="Pro residues" evidence="1">
    <location>
        <begin position="134"/>
        <end position="158"/>
    </location>
</feature>
<dbReference type="GO" id="GO:0030428">
    <property type="term" value="C:cell septum"/>
    <property type="evidence" value="ECO:0007669"/>
    <property type="project" value="TreeGrafter"/>
</dbReference>
<dbReference type="GO" id="GO:0042834">
    <property type="term" value="F:peptidoglycan binding"/>
    <property type="evidence" value="ECO:0007669"/>
    <property type="project" value="InterPro"/>
</dbReference>
<dbReference type="KEGG" id="opf:CBP31_14565"/>
<dbReference type="Pfam" id="PF05036">
    <property type="entry name" value="SPOR"/>
    <property type="match status" value="1"/>
</dbReference>
<organism evidence="4 5">
    <name type="scientific">Oceanisphaera profunda</name>
    <dbReference type="NCBI Taxonomy" id="1416627"/>
    <lineage>
        <taxon>Bacteria</taxon>
        <taxon>Pseudomonadati</taxon>
        <taxon>Pseudomonadota</taxon>
        <taxon>Gammaproteobacteria</taxon>
        <taxon>Aeromonadales</taxon>
        <taxon>Aeromonadaceae</taxon>
        <taxon>Oceanisphaera</taxon>
    </lineage>
</organism>
<dbReference type="PANTHER" id="PTHR38687">
    <property type="entry name" value="CELL DIVISION PROTEIN DEDD-RELATED"/>
    <property type="match status" value="1"/>
</dbReference>
<evidence type="ECO:0000256" key="1">
    <source>
        <dbReference type="SAM" id="MobiDB-lite"/>
    </source>
</evidence>
<feature type="domain" description="SPOR" evidence="3">
    <location>
        <begin position="190"/>
        <end position="268"/>
    </location>
</feature>
<name>A0A1Y0D9A9_9GAMM</name>
<dbReference type="PROSITE" id="PS51724">
    <property type="entry name" value="SPOR"/>
    <property type="match status" value="1"/>
</dbReference>
<dbReference type="SUPFAM" id="SSF110997">
    <property type="entry name" value="Sporulation related repeat"/>
    <property type="match status" value="1"/>
</dbReference>
<dbReference type="GO" id="GO:0032506">
    <property type="term" value="P:cytokinetic process"/>
    <property type="evidence" value="ECO:0007669"/>
    <property type="project" value="TreeGrafter"/>
</dbReference>
<reference evidence="4 5" key="1">
    <citation type="journal article" date="2014" name="Int. J. Syst. Evol. Microbiol.">
        <title>Oceanisphaera profunda sp. nov., a marine bacterium isolated from deep-sea sediment, and emended description of the genus Oceanisphaera.</title>
        <authorList>
            <person name="Xu Z."/>
            <person name="Zhang X.Y."/>
            <person name="Su H.N."/>
            <person name="Yu Z.C."/>
            <person name="Liu C."/>
            <person name="Li H."/>
            <person name="Chen X.L."/>
            <person name="Song X.Y."/>
            <person name="Xie B.B."/>
            <person name="Qin Q.L."/>
            <person name="Zhou B.C."/>
            <person name="Shi M."/>
            <person name="Huang Y."/>
            <person name="Zhang Y.Z."/>
        </authorList>
    </citation>
    <scope>NUCLEOTIDE SEQUENCE [LARGE SCALE GENOMIC DNA]</scope>
    <source>
        <strain evidence="4 5">SM1222</strain>
    </source>
</reference>
<evidence type="ECO:0000313" key="5">
    <source>
        <dbReference type="Proteomes" id="UP000243937"/>
    </source>
</evidence>
<accession>A0A1Y0D9A9</accession>